<keyword evidence="2" id="KW-0808">Transferase</keyword>
<name>A0A1T5FB11_9SPHI</name>
<dbReference type="Proteomes" id="UP000189981">
    <property type="component" value="Unassembled WGS sequence"/>
</dbReference>
<dbReference type="Pfam" id="PF06508">
    <property type="entry name" value="QueC"/>
    <property type="match status" value="1"/>
</dbReference>
<accession>A0A1T5FB11</accession>
<dbReference type="OrthoDB" id="702at2"/>
<dbReference type="RefSeq" id="WP_079704061.1">
    <property type="nucleotide sequence ID" value="NZ_FUYR01000007.1"/>
</dbReference>
<keyword evidence="1" id="KW-0671">Queuosine biosynthesis</keyword>
<dbReference type="InterPro" id="IPR018317">
    <property type="entry name" value="QueC"/>
</dbReference>
<dbReference type="STRING" id="572036.SAMN05661099_3563"/>
<evidence type="ECO:0000313" key="2">
    <source>
        <dbReference type="EMBL" id="SKB93334.1"/>
    </source>
</evidence>
<organism evidence="2 3">
    <name type="scientific">Daejeonella lutea</name>
    <dbReference type="NCBI Taxonomy" id="572036"/>
    <lineage>
        <taxon>Bacteria</taxon>
        <taxon>Pseudomonadati</taxon>
        <taxon>Bacteroidota</taxon>
        <taxon>Sphingobacteriia</taxon>
        <taxon>Sphingobacteriales</taxon>
        <taxon>Sphingobacteriaceae</taxon>
        <taxon>Daejeonella</taxon>
    </lineage>
</organism>
<dbReference type="InterPro" id="IPR014729">
    <property type="entry name" value="Rossmann-like_a/b/a_fold"/>
</dbReference>
<evidence type="ECO:0000313" key="3">
    <source>
        <dbReference type="Proteomes" id="UP000189981"/>
    </source>
</evidence>
<dbReference type="NCBIfam" id="TIGR03573">
    <property type="entry name" value="WbuX"/>
    <property type="match status" value="1"/>
</dbReference>
<dbReference type="SUPFAM" id="SSF52402">
    <property type="entry name" value="Adenine nucleotide alpha hydrolases-like"/>
    <property type="match status" value="1"/>
</dbReference>
<keyword evidence="3" id="KW-1185">Reference proteome</keyword>
<sequence>MKNSSAAYQQCNRCVMDTSDPLIEFDEIGNCNHCNKYIEQLPNTIIRGPEGLAELDKLLERARQSGQGKKYDVIMGVSGGMDSSYVAYRAKHFGLRILAVHLDNGWNSELSVKNIENCIKYAGADLFTHVIDWEEFKSMQVAYLKAGVIDIEALTDHAIRSIIYKLTDKYKIEYNLSGSNYTTEGILPNSWVYNKLDYKNIRSISRRFGARRHRTFPGMSLGKYIYYRAFAKIKPIDVLNLIDYKVDTAIQDMENDMGWKYYGGKHHESIFTKFYQGYILPEKFGVDKRKAHYSTLICSGNMTREDALLKLRSDIYTANELDNDMEYVLKKLGITESAFKKIMQEPVRSHLDYPNNNALFQFFKRFS</sequence>
<dbReference type="InterPro" id="IPR020022">
    <property type="entry name" value="N-acetyl_sugar_amidoTrfase"/>
</dbReference>
<dbReference type="GO" id="GO:0008616">
    <property type="term" value="P:tRNA queuosine(34) biosynthetic process"/>
    <property type="evidence" value="ECO:0007669"/>
    <property type="project" value="UniProtKB-KW"/>
</dbReference>
<proteinExistence type="predicted"/>
<dbReference type="Gene3D" id="3.40.50.620">
    <property type="entry name" value="HUPs"/>
    <property type="match status" value="1"/>
</dbReference>
<dbReference type="EMBL" id="FUYR01000007">
    <property type="protein sequence ID" value="SKB93334.1"/>
    <property type="molecule type" value="Genomic_DNA"/>
</dbReference>
<dbReference type="AlphaFoldDB" id="A0A1T5FB11"/>
<evidence type="ECO:0000256" key="1">
    <source>
        <dbReference type="ARBA" id="ARBA00022785"/>
    </source>
</evidence>
<dbReference type="GO" id="GO:0016740">
    <property type="term" value="F:transferase activity"/>
    <property type="evidence" value="ECO:0007669"/>
    <property type="project" value="UniProtKB-KW"/>
</dbReference>
<reference evidence="3" key="1">
    <citation type="submission" date="2017-02" db="EMBL/GenBank/DDBJ databases">
        <authorList>
            <person name="Varghese N."/>
            <person name="Submissions S."/>
        </authorList>
    </citation>
    <scope>NUCLEOTIDE SEQUENCE [LARGE SCALE GENOMIC DNA]</scope>
    <source>
        <strain evidence="3">DSM 22385</strain>
    </source>
</reference>
<gene>
    <name evidence="2" type="ORF">SAMN05661099_3563</name>
</gene>
<protein>
    <submittedName>
        <fullName evidence="2">N-acetyl sugar amidotransferase</fullName>
    </submittedName>
</protein>